<evidence type="ECO:0000256" key="3">
    <source>
        <dbReference type="SAM" id="SignalP"/>
    </source>
</evidence>
<feature type="domain" description="Glycosyl hydrolase family 31 C-terminal" evidence="6">
    <location>
        <begin position="620"/>
        <end position="705"/>
    </location>
</feature>
<keyword evidence="3" id="KW-0732">Signal</keyword>
<dbReference type="Pfam" id="PF01055">
    <property type="entry name" value="Glyco_hydro_31_2nd"/>
    <property type="match status" value="1"/>
</dbReference>
<evidence type="ECO:0000259" key="6">
    <source>
        <dbReference type="Pfam" id="PF21365"/>
    </source>
</evidence>
<dbReference type="SUPFAM" id="SSF51011">
    <property type="entry name" value="Glycosyl hydrolase domain"/>
    <property type="match status" value="1"/>
</dbReference>
<dbReference type="Gene3D" id="2.60.40.1760">
    <property type="entry name" value="glycosyl hydrolase (family 31)"/>
    <property type="match status" value="1"/>
</dbReference>
<feature type="chain" id="PRO_5002392549" evidence="3">
    <location>
        <begin position="24"/>
        <end position="719"/>
    </location>
</feature>
<dbReference type="PROSITE" id="PS51257">
    <property type="entry name" value="PROKAR_LIPOPROTEIN"/>
    <property type="match status" value="1"/>
</dbReference>
<reference evidence="7 8" key="1">
    <citation type="submission" date="2012-10" db="EMBL/GenBank/DDBJ databases">
        <authorList>
            <person name="Harkins D.M."/>
            <person name="Durkin A.S."/>
            <person name="Brinkac L.M."/>
            <person name="Selengut J.D."/>
            <person name="Sanka R."/>
            <person name="DePew J."/>
            <person name="Purushe J."/>
            <person name="Peacock S.J."/>
            <person name="Thaipadungpanit J."/>
            <person name="Wuthiekanun V.W."/>
            <person name="Day N.P."/>
            <person name="Vinetz J.M."/>
            <person name="Sutton G.G."/>
            <person name="Nelson W.C."/>
            <person name="Fouts D.E."/>
        </authorList>
    </citation>
    <scope>NUCLEOTIDE SEQUENCE [LARGE SCALE GENOMIC DNA]</scope>
    <source>
        <strain evidence="7 8">H1</strain>
    </source>
</reference>
<proteinExistence type="inferred from homology"/>
<dbReference type="PANTHER" id="PTHR46959">
    <property type="entry name" value="SULFOQUINOVOSIDASE"/>
    <property type="match status" value="1"/>
</dbReference>
<feature type="domain" description="Glycoside hydrolase family 31 TIM barrel" evidence="4">
    <location>
        <begin position="282"/>
        <end position="598"/>
    </location>
</feature>
<dbReference type="PANTHER" id="PTHR46959:SF2">
    <property type="entry name" value="SULFOQUINOVOSIDASE"/>
    <property type="match status" value="1"/>
</dbReference>
<dbReference type="EC" id="3.2.1.-" evidence="7"/>
<evidence type="ECO:0000313" key="7">
    <source>
        <dbReference type="EMBL" id="EKO15700.1"/>
    </source>
</evidence>
<dbReference type="GO" id="GO:0030246">
    <property type="term" value="F:carbohydrate binding"/>
    <property type="evidence" value="ECO:0007669"/>
    <property type="project" value="InterPro"/>
</dbReference>
<dbReference type="SUPFAM" id="SSF51445">
    <property type="entry name" value="(Trans)glycosidases"/>
    <property type="match status" value="1"/>
</dbReference>
<sequence length="719" mass="82206">MFLQRVILAFVFSSFLSCSGPFAGYTKIYLPSEKQFSFGKNFQVIRKENVLEIRSVAGAFLELSLTKPFLSAAKGEQEVKYKFASFHIKDKIIFRCDFQSIETMISSLNDFRISGTLEGKGCRTKYEIVFIPLDETSIRFKIKIEDVSLNRSYFRMVSSETENIFGLGEQFSHFNLKGKTPFLFTEEQGIGRGDQPITAGANLLADAGGNEYTTYAPIPFFLTSQNRSVYFENSSYSKFDFSKPEEISIEFRESGLQGIIWKDSSPIKLVQKFTEKTGRAPELPDWVYGTWLGIQGGKEKVLKQIEAARKEGNPITALWIQDWVGRRKTNFGSQLWWRWIADEKSYPEFKKFCSDLNSKGIHVLGYLNPFLAMEGPLYEEAVQKGYLVKDKNGNDYVIETVGFPAVLLDLTHPETVKWIQKIIQKNLIGVGLSGWMADFGEWLPLDASLYSGISADVYHNVYPVEWARINREAIRNVGKEGKILFFTRSGYSGSMKHSTLFWEGDQMVSWGEHDGIVSAVTALLSGGLSGISLNHSDIGGYTTINNPIRNYHRSKELFLRWAELNVFSSVFRTHEGNRPERNHQSYSDEETIREFARYGKMHFALKEYLKSLVKEAFKTGLPVVRPLYLHYSTDRNTHELKREFLLGEDLLVFPVLEEGEIFVSGYLPEGEWEHVWTEQIFTGKNEVKVEAPLGAPAIFLKKNGIWYSKLKDALFKFKR</sequence>
<keyword evidence="2 7" id="KW-0378">Hydrolase</keyword>
<evidence type="ECO:0000259" key="4">
    <source>
        <dbReference type="Pfam" id="PF01055"/>
    </source>
</evidence>
<evidence type="ECO:0000256" key="2">
    <source>
        <dbReference type="RuleBase" id="RU361185"/>
    </source>
</evidence>
<dbReference type="Gene3D" id="3.20.20.80">
    <property type="entry name" value="Glycosidases"/>
    <property type="match status" value="1"/>
</dbReference>
<comment type="similarity">
    <text evidence="1 2">Belongs to the glycosyl hydrolase 31 family.</text>
</comment>
<feature type="domain" description="Glycoside hydrolase family 31 N-terminal" evidence="5">
    <location>
        <begin position="154"/>
        <end position="240"/>
    </location>
</feature>
<dbReference type="CDD" id="cd06594">
    <property type="entry name" value="GH31_glucosidase_YihQ"/>
    <property type="match status" value="1"/>
</dbReference>
<dbReference type="EMBL" id="AHMY02000040">
    <property type="protein sequence ID" value="EKO15700.1"/>
    <property type="molecule type" value="Genomic_DNA"/>
</dbReference>
<evidence type="ECO:0000313" key="8">
    <source>
        <dbReference type="Proteomes" id="UP000006253"/>
    </source>
</evidence>
<dbReference type="GO" id="GO:0004553">
    <property type="term" value="F:hydrolase activity, hydrolyzing O-glycosyl compounds"/>
    <property type="evidence" value="ECO:0007669"/>
    <property type="project" value="InterPro"/>
</dbReference>
<dbReference type="Pfam" id="PF13802">
    <property type="entry name" value="Gal_mutarotas_2"/>
    <property type="match status" value="1"/>
</dbReference>
<gene>
    <name evidence="7" type="ORF">LEP1GSC081_3290</name>
</gene>
<dbReference type="GO" id="GO:0005975">
    <property type="term" value="P:carbohydrate metabolic process"/>
    <property type="evidence" value="ECO:0007669"/>
    <property type="project" value="InterPro"/>
</dbReference>
<dbReference type="InterPro" id="IPR044112">
    <property type="entry name" value="YihQ_TIM-like"/>
</dbReference>
<dbReference type="AlphaFoldDB" id="A0A0E2B348"/>
<evidence type="ECO:0000259" key="5">
    <source>
        <dbReference type="Pfam" id="PF13802"/>
    </source>
</evidence>
<comment type="caution">
    <text evidence="7">The sequence shown here is derived from an EMBL/GenBank/DDBJ whole genome shotgun (WGS) entry which is preliminary data.</text>
</comment>
<dbReference type="RefSeq" id="WP_004765413.1">
    <property type="nucleotide sequence ID" value="NZ_AHMY02000040.1"/>
</dbReference>
<evidence type="ECO:0000256" key="1">
    <source>
        <dbReference type="ARBA" id="ARBA00007806"/>
    </source>
</evidence>
<dbReference type="InterPro" id="IPR048395">
    <property type="entry name" value="Glyco_hydro_31_C"/>
</dbReference>
<dbReference type="InterPro" id="IPR025887">
    <property type="entry name" value="Glyco_hydro_31_N_dom"/>
</dbReference>
<dbReference type="Pfam" id="PF21365">
    <property type="entry name" value="Glyco_hydro_31_3rd"/>
    <property type="match status" value="1"/>
</dbReference>
<dbReference type="NCBIfam" id="NF007746">
    <property type="entry name" value="PRK10426.1"/>
    <property type="match status" value="1"/>
</dbReference>
<dbReference type="InterPro" id="IPR052990">
    <property type="entry name" value="Sulfoquinovosidase_GH31"/>
</dbReference>
<feature type="signal peptide" evidence="3">
    <location>
        <begin position="1"/>
        <end position="23"/>
    </location>
</feature>
<dbReference type="InterPro" id="IPR011013">
    <property type="entry name" value="Gal_mutarotase_sf_dom"/>
</dbReference>
<name>A0A0E2B348_9LEPT</name>
<dbReference type="InterPro" id="IPR000322">
    <property type="entry name" value="Glyco_hydro_31_TIM"/>
</dbReference>
<dbReference type="CDD" id="cd14752">
    <property type="entry name" value="GH31_N"/>
    <property type="match status" value="1"/>
</dbReference>
<dbReference type="SUPFAM" id="SSF74650">
    <property type="entry name" value="Galactose mutarotase-like"/>
    <property type="match status" value="1"/>
</dbReference>
<keyword evidence="2 7" id="KW-0326">Glycosidase</keyword>
<dbReference type="Gene3D" id="2.60.40.1180">
    <property type="entry name" value="Golgi alpha-mannosidase II"/>
    <property type="match status" value="1"/>
</dbReference>
<dbReference type="InterPro" id="IPR017853">
    <property type="entry name" value="GH"/>
</dbReference>
<dbReference type="InterPro" id="IPR013780">
    <property type="entry name" value="Glyco_hydro_b"/>
</dbReference>
<dbReference type="Proteomes" id="UP000006253">
    <property type="component" value="Unassembled WGS sequence"/>
</dbReference>
<accession>A0A0E2B348</accession>
<organism evidence="7 8">
    <name type="scientific">Leptospira kirschneri str. H1</name>
    <dbReference type="NCBI Taxonomy" id="1049966"/>
    <lineage>
        <taxon>Bacteria</taxon>
        <taxon>Pseudomonadati</taxon>
        <taxon>Spirochaetota</taxon>
        <taxon>Spirochaetia</taxon>
        <taxon>Leptospirales</taxon>
        <taxon>Leptospiraceae</taxon>
        <taxon>Leptospira</taxon>
    </lineage>
</organism>
<protein>
    <submittedName>
        <fullName evidence="7">Glycosyl hydrolase, family 31</fullName>
        <ecNumber evidence="7">3.2.1.-</ecNumber>
    </submittedName>
</protein>